<evidence type="ECO:0000313" key="1">
    <source>
        <dbReference type="EMBL" id="GHO52829.1"/>
    </source>
</evidence>
<name>A0ABQ3UJC9_9CHLR</name>
<gene>
    <name evidence="1" type="ORF">KSB_13040</name>
</gene>
<protein>
    <submittedName>
        <fullName evidence="1">Uncharacterized protein</fullName>
    </submittedName>
</protein>
<keyword evidence="2" id="KW-1185">Reference proteome</keyword>
<proteinExistence type="predicted"/>
<comment type="caution">
    <text evidence="1">The sequence shown here is derived from an EMBL/GenBank/DDBJ whole genome shotgun (WGS) entry which is preliminary data.</text>
</comment>
<sequence>MGMLRVMSRRGDDRLTWDEQKVLAGDAEAVAAIQEAERIFAQERARGATAFRLDPGKPAERIEDFDATAEQIVLVPRVVGG</sequence>
<dbReference type="Proteomes" id="UP000654345">
    <property type="component" value="Unassembled WGS sequence"/>
</dbReference>
<evidence type="ECO:0000313" key="2">
    <source>
        <dbReference type="Proteomes" id="UP000654345"/>
    </source>
</evidence>
<reference evidence="1 2" key="1">
    <citation type="journal article" date="2021" name="Int. J. Syst. Evol. Microbiol.">
        <title>Reticulibacter mediterranei gen. nov., sp. nov., within the new family Reticulibacteraceae fam. nov., and Ktedonospora formicarum gen. nov., sp. nov., Ktedonobacter robiniae sp. nov., Dictyobacter formicarum sp. nov. and Dictyobacter arantiisoli sp. nov., belonging to the class Ktedonobacteria.</title>
        <authorList>
            <person name="Yabe S."/>
            <person name="Zheng Y."/>
            <person name="Wang C.M."/>
            <person name="Sakai Y."/>
            <person name="Abe K."/>
            <person name="Yokota A."/>
            <person name="Donadio S."/>
            <person name="Cavaletti L."/>
            <person name="Monciardini P."/>
        </authorList>
    </citation>
    <scope>NUCLEOTIDE SEQUENCE [LARGE SCALE GENOMIC DNA]</scope>
    <source>
        <strain evidence="1 2">SOSP1-30</strain>
    </source>
</reference>
<accession>A0ABQ3UJC9</accession>
<dbReference type="EMBL" id="BNJG01000001">
    <property type="protein sequence ID" value="GHO52829.1"/>
    <property type="molecule type" value="Genomic_DNA"/>
</dbReference>
<organism evidence="1 2">
    <name type="scientific">Ktedonobacter robiniae</name>
    <dbReference type="NCBI Taxonomy" id="2778365"/>
    <lineage>
        <taxon>Bacteria</taxon>
        <taxon>Bacillati</taxon>
        <taxon>Chloroflexota</taxon>
        <taxon>Ktedonobacteria</taxon>
        <taxon>Ktedonobacterales</taxon>
        <taxon>Ktedonobacteraceae</taxon>
        <taxon>Ktedonobacter</taxon>
    </lineage>
</organism>